<dbReference type="OrthoDB" id="107640at2157"/>
<dbReference type="Gene3D" id="1.10.8.60">
    <property type="match status" value="1"/>
</dbReference>
<accession>E1RCX2</accession>
<evidence type="ECO:0000256" key="1">
    <source>
        <dbReference type="ARBA" id="ARBA00006184"/>
    </source>
</evidence>
<feature type="binding site" evidence="5">
    <location>
        <position position="206"/>
    </location>
    <ligand>
        <name>ATP</name>
        <dbReference type="ChEBI" id="CHEBI:30616"/>
    </ligand>
</feature>
<dbReference type="PANTHER" id="PTHR10763">
    <property type="entry name" value="CELL DIVISION CONTROL PROTEIN 6-RELATED"/>
    <property type="match status" value="1"/>
</dbReference>
<dbReference type="SUPFAM" id="SSF46785">
    <property type="entry name" value="Winged helix' DNA-binding domain"/>
    <property type="match status" value="1"/>
</dbReference>
<evidence type="ECO:0000256" key="5">
    <source>
        <dbReference type="HAMAP-Rule" id="MF_01407"/>
    </source>
</evidence>
<evidence type="ECO:0000256" key="2">
    <source>
        <dbReference type="ARBA" id="ARBA00022705"/>
    </source>
</evidence>
<dbReference type="InterPro" id="IPR014277">
    <property type="entry name" value="Orc1/Cdc6_arc"/>
</dbReference>
<dbReference type="GeneID" id="9743571"/>
<evidence type="ECO:0000259" key="6">
    <source>
        <dbReference type="SMART" id="SM01074"/>
    </source>
</evidence>
<reference evidence="7 8" key="1">
    <citation type="journal article" date="2010" name="Stand. Genomic Sci.">
        <title>Complete genome sequence of Methanoplanus petrolearius type strain (SEBR 4847).</title>
        <authorList>
            <person name="Brambilla E."/>
            <person name="Djao O.D."/>
            <person name="Daligault H."/>
            <person name="Lapidus A."/>
            <person name="Lucas S."/>
            <person name="Hammon N."/>
            <person name="Nolan M."/>
            <person name="Tice H."/>
            <person name="Cheng J.F."/>
            <person name="Han C."/>
            <person name="Tapia R."/>
            <person name="Goodwin L."/>
            <person name="Pitluck S."/>
            <person name="Liolios K."/>
            <person name="Ivanova N."/>
            <person name="Mavromatis K."/>
            <person name="Mikhailova N."/>
            <person name="Pati A."/>
            <person name="Chen A."/>
            <person name="Palaniappan K."/>
            <person name="Land M."/>
            <person name="Hauser L."/>
            <person name="Chang Y.J."/>
            <person name="Jeffries C.D."/>
            <person name="Rohde M."/>
            <person name="Spring S."/>
            <person name="Sikorski J."/>
            <person name="Goker M."/>
            <person name="Woyke T."/>
            <person name="Bristow J."/>
            <person name="Eisen J.A."/>
            <person name="Markowitz V."/>
            <person name="Hugenholtz P."/>
            <person name="Kyrpides N.C."/>
            <person name="Klenk H.P."/>
        </authorList>
    </citation>
    <scope>NUCLEOTIDE SEQUENCE [LARGE SCALE GENOMIC DNA]</scope>
    <source>
        <strain evidence="8">DSM 11571 / OCM 486 / SEBR 4847</strain>
    </source>
</reference>
<dbReference type="NCBIfam" id="TIGR02928">
    <property type="entry name" value="orc1/cdc6 family replication initiation protein"/>
    <property type="match status" value="1"/>
</dbReference>
<dbReference type="STRING" id="679926.Mpet_1106"/>
<feature type="domain" description="Cdc6 C-terminal" evidence="6">
    <location>
        <begin position="299"/>
        <end position="373"/>
    </location>
</feature>
<dbReference type="HAMAP" id="MF_01407">
    <property type="entry name" value="ORC1_type_DNA_replic_protein"/>
    <property type="match status" value="1"/>
</dbReference>
<protein>
    <recommendedName>
        <fullName evidence="5">ORC1-type DNA replication protein</fullName>
    </recommendedName>
</protein>
<dbReference type="Proteomes" id="UP000006565">
    <property type="component" value="Chromosome"/>
</dbReference>
<dbReference type="eggNOG" id="arCOG00467">
    <property type="taxonomic scope" value="Archaea"/>
</dbReference>
<dbReference type="GO" id="GO:0005524">
    <property type="term" value="F:ATP binding"/>
    <property type="evidence" value="ECO:0007669"/>
    <property type="project" value="UniProtKB-UniRule"/>
</dbReference>
<dbReference type="EMBL" id="CP002117">
    <property type="protein sequence ID" value="ADN35872.1"/>
    <property type="molecule type" value="Genomic_DNA"/>
</dbReference>
<dbReference type="HOGENOM" id="CLU_025112_3_0_2"/>
<comment type="similarity">
    <text evidence="1 5">Belongs to the CDC6/cdc18 family.</text>
</comment>
<feature type="binding site" evidence="5">
    <location>
        <begin position="62"/>
        <end position="66"/>
    </location>
    <ligand>
        <name>ATP</name>
        <dbReference type="ChEBI" id="CHEBI:30616"/>
    </ligand>
</feature>
<feature type="binding site" evidence="5">
    <location>
        <position position="218"/>
    </location>
    <ligand>
        <name>ATP</name>
        <dbReference type="ChEBI" id="CHEBI:30616"/>
    </ligand>
</feature>
<dbReference type="InterPro" id="IPR027417">
    <property type="entry name" value="P-loop_NTPase"/>
</dbReference>
<dbReference type="Gene3D" id="3.40.50.300">
    <property type="entry name" value="P-loop containing nucleotide triphosphate hydrolases"/>
    <property type="match status" value="1"/>
</dbReference>
<dbReference type="SUPFAM" id="SSF52540">
    <property type="entry name" value="P-loop containing nucleoside triphosphate hydrolases"/>
    <property type="match status" value="1"/>
</dbReference>
<dbReference type="GO" id="GO:0006260">
    <property type="term" value="P:DNA replication"/>
    <property type="evidence" value="ECO:0007669"/>
    <property type="project" value="UniProtKB-UniRule"/>
</dbReference>
<dbReference type="KEGG" id="mpi:Mpet_1106"/>
<dbReference type="GO" id="GO:0016887">
    <property type="term" value="F:ATP hydrolysis activity"/>
    <property type="evidence" value="ECO:0007669"/>
    <property type="project" value="InterPro"/>
</dbReference>
<evidence type="ECO:0000313" key="8">
    <source>
        <dbReference type="Proteomes" id="UP000006565"/>
    </source>
</evidence>
<keyword evidence="3 5" id="KW-0547">Nucleotide-binding</keyword>
<dbReference type="RefSeq" id="WP_013329050.1">
    <property type="nucleotide sequence ID" value="NC_014507.1"/>
</dbReference>
<organism evidence="7 8">
    <name type="scientific">Methanolacinia petrolearia (strain DSM 11571 / OCM 486 / SEBR 4847)</name>
    <name type="common">Methanoplanus petrolearius</name>
    <dbReference type="NCBI Taxonomy" id="679926"/>
    <lineage>
        <taxon>Archaea</taxon>
        <taxon>Methanobacteriati</taxon>
        <taxon>Methanobacteriota</taxon>
        <taxon>Stenosarchaea group</taxon>
        <taxon>Methanomicrobia</taxon>
        <taxon>Methanomicrobiales</taxon>
        <taxon>Methanomicrobiaceae</taxon>
        <taxon>Methanolacinia</taxon>
    </lineage>
</organism>
<dbReference type="Pfam" id="PF13401">
    <property type="entry name" value="AAA_22"/>
    <property type="match status" value="1"/>
</dbReference>
<dbReference type="SMART" id="SM01074">
    <property type="entry name" value="Cdc6_C"/>
    <property type="match status" value="1"/>
</dbReference>
<keyword evidence="2 5" id="KW-0235">DNA replication</keyword>
<dbReference type="InterPro" id="IPR050311">
    <property type="entry name" value="ORC1/CDC6"/>
</dbReference>
<gene>
    <name evidence="7" type="ordered locus">Mpet_1106</name>
</gene>
<dbReference type="InterPro" id="IPR036390">
    <property type="entry name" value="WH_DNA-bd_sf"/>
</dbReference>
<evidence type="ECO:0000313" key="7">
    <source>
        <dbReference type="EMBL" id="ADN35872.1"/>
    </source>
</evidence>
<dbReference type="AlphaFoldDB" id="E1RCX2"/>
<dbReference type="NCBIfam" id="NF001624">
    <property type="entry name" value="PRK00411.1-2"/>
    <property type="match status" value="1"/>
</dbReference>
<comment type="function">
    <text evidence="5">Involved in regulation of DNA replication.</text>
</comment>
<dbReference type="Pfam" id="PF22703">
    <property type="entry name" value="Cdc6_lid"/>
    <property type="match status" value="1"/>
</dbReference>
<dbReference type="InterPro" id="IPR055237">
    <property type="entry name" value="Cdc6_lid"/>
</dbReference>
<evidence type="ECO:0000256" key="4">
    <source>
        <dbReference type="ARBA" id="ARBA00022840"/>
    </source>
</evidence>
<dbReference type="InterPro" id="IPR015163">
    <property type="entry name" value="Cdc6_C"/>
</dbReference>
<name>E1RCX2_METP4</name>
<dbReference type="PANTHER" id="PTHR10763:SF26">
    <property type="entry name" value="CELL DIVISION CONTROL PROTEIN 6 HOMOLOG"/>
    <property type="match status" value="1"/>
</dbReference>
<keyword evidence="8" id="KW-1185">Reference proteome</keyword>
<proteinExistence type="inferred from homology"/>
<keyword evidence="4 5" id="KW-0067">ATP-binding</keyword>
<evidence type="ECO:0000256" key="3">
    <source>
        <dbReference type="ARBA" id="ARBA00022741"/>
    </source>
</evidence>
<sequence length="373" mass="42145">MKRNLLMGDQTLFRDPDIFEIDHVPEQFNFRDTQLSELAYAIRPAMAGGRPFNSVLRGLPGTGKTTSVRVLFSEIEQTTKRVLPVYINCKNDRTRVSIFGSIFNRIFGHYPPTTGIAFRKIYNEIGNYLSESRTVAVVCLDDVNYLMYENRLNDILYVLLRLYEEFPGARLGVIAAVSNIEVDFMTKVDSAVWSVFRPVDIYFPAYGYEEVREILSRRVRCGLYPGAMSGEVLDLITQRTVTAGDLRVGLAIIKESVANAEKAARKEVLAEDVSTSVSAKDIRLRDAIGGLSPEEKKFLAVLAEVVRDSEELPTSGILYEIVNKRLSMGYANFHKRLRKLESMEIISMKSLQGRGQTREISLRYEAGEILKVL</sequence>
<dbReference type="InterPro" id="IPR049945">
    <property type="entry name" value="AAA_22"/>
</dbReference>